<dbReference type="Proteomes" id="UP000313359">
    <property type="component" value="Unassembled WGS sequence"/>
</dbReference>
<dbReference type="EMBL" id="ML122270">
    <property type="protein sequence ID" value="RPD59327.1"/>
    <property type="molecule type" value="Genomic_DNA"/>
</dbReference>
<evidence type="ECO:0000313" key="2">
    <source>
        <dbReference type="EMBL" id="RPD59327.1"/>
    </source>
</evidence>
<proteinExistence type="predicted"/>
<keyword evidence="1" id="KW-0732">Signal</keyword>
<evidence type="ECO:0000313" key="3">
    <source>
        <dbReference type="Proteomes" id="UP000313359"/>
    </source>
</evidence>
<evidence type="ECO:0000256" key="1">
    <source>
        <dbReference type="SAM" id="SignalP"/>
    </source>
</evidence>
<gene>
    <name evidence="2" type="ORF">L227DRAFT_576172</name>
</gene>
<feature type="signal peptide" evidence="1">
    <location>
        <begin position="1"/>
        <end position="19"/>
    </location>
</feature>
<name>A0A5C2S7X4_9APHY</name>
<sequence length="118" mass="12472">MQLTTILTALAAAATLVVAGPTPHAPRSDFYQTLYASTDCSGDPIGTVDDNPLNGCQLLPQPAYSVSSFGYGCCGAFFWTEPASQWYCQNGIDGDFITANVTCKSYPDGVRQVSALCC</sequence>
<organism evidence="2 3">
    <name type="scientific">Lentinus tigrinus ALCF2SS1-6</name>
    <dbReference type="NCBI Taxonomy" id="1328759"/>
    <lineage>
        <taxon>Eukaryota</taxon>
        <taxon>Fungi</taxon>
        <taxon>Dikarya</taxon>
        <taxon>Basidiomycota</taxon>
        <taxon>Agaricomycotina</taxon>
        <taxon>Agaricomycetes</taxon>
        <taxon>Polyporales</taxon>
        <taxon>Polyporaceae</taxon>
        <taxon>Lentinus</taxon>
    </lineage>
</organism>
<dbReference type="AlphaFoldDB" id="A0A5C2S7X4"/>
<protein>
    <submittedName>
        <fullName evidence="2">Uncharacterized protein</fullName>
    </submittedName>
</protein>
<reference evidence="2" key="1">
    <citation type="journal article" date="2018" name="Genome Biol. Evol.">
        <title>Genomics and development of Lentinus tigrinus, a white-rot wood-decaying mushroom with dimorphic fruiting bodies.</title>
        <authorList>
            <person name="Wu B."/>
            <person name="Xu Z."/>
            <person name="Knudson A."/>
            <person name="Carlson A."/>
            <person name="Chen N."/>
            <person name="Kovaka S."/>
            <person name="LaButti K."/>
            <person name="Lipzen A."/>
            <person name="Pennachio C."/>
            <person name="Riley R."/>
            <person name="Schakwitz W."/>
            <person name="Umezawa K."/>
            <person name="Ohm R.A."/>
            <person name="Grigoriev I.V."/>
            <person name="Nagy L.G."/>
            <person name="Gibbons J."/>
            <person name="Hibbett D."/>
        </authorList>
    </citation>
    <scope>NUCLEOTIDE SEQUENCE [LARGE SCALE GENOMIC DNA]</scope>
    <source>
        <strain evidence="2">ALCF2SS1-6</strain>
    </source>
</reference>
<dbReference type="OrthoDB" id="2900307at2759"/>
<feature type="chain" id="PRO_5022870202" evidence="1">
    <location>
        <begin position="20"/>
        <end position="118"/>
    </location>
</feature>
<accession>A0A5C2S7X4</accession>
<keyword evidence="3" id="KW-1185">Reference proteome</keyword>